<name>A0AB34INU3_PRYPA</name>
<evidence type="ECO:0000313" key="2">
    <source>
        <dbReference type="EMBL" id="KAL1503359.1"/>
    </source>
</evidence>
<dbReference type="PANTHER" id="PTHR22753">
    <property type="entry name" value="TRANSMEMBRANE PROTEIN 68"/>
    <property type="match status" value="1"/>
</dbReference>
<dbReference type="GO" id="GO:0016020">
    <property type="term" value="C:membrane"/>
    <property type="evidence" value="ECO:0007669"/>
    <property type="project" value="TreeGrafter"/>
</dbReference>
<dbReference type="Pfam" id="PF12697">
    <property type="entry name" value="Abhydrolase_6"/>
    <property type="match status" value="1"/>
</dbReference>
<evidence type="ECO:0000313" key="3">
    <source>
        <dbReference type="Proteomes" id="UP001515480"/>
    </source>
</evidence>
<dbReference type="PANTHER" id="PTHR22753:SF14">
    <property type="entry name" value="MONOACYLGLYCEROL_DIACYLGLYCEROL O-ACYLTRANSFERASE"/>
    <property type="match status" value="1"/>
</dbReference>
<reference evidence="2 3" key="1">
    <citation type="journal article" date="2024" name="Science">
        <title>Giant polyketide synthase enzymes in the biosynthesis of giant marine polyether toxins.</title>
        <authorList>
            <person name="Fallon T.R."/>
            <person name="Shende V.V."/>
            <person name="Wierzbicki I.H."/>
            <person name="Pendleton A.L."/>
            <person name="Watervoot N.F."/>
            <person name="Auber R.P."/>
            <person name="Gonzalez D.J."/>
            <person name="Wisecaver J.H."/>
            <person name="Moore B.S."/>
        </authorList>
    </citation>
    <scope>NUCLEOTIDE SEQUENCE [LARGE SCALE GENOMIC DNA]</scope>
    <source>
        <strain evidence="2 3">12B1</strain>
    </source>
</reference>
<accession>A0AB34INU3</accession>
<dbReference type="Proteomes" id="UP001515480">
    <property type="component" value="Unassembled WGS sequence"/>
</dbReference>
<dbReference type="EMBL" id="JBGBPQ010000022">
    <property type="protein sequence ID" value="KAL1503359.1"/>
    <property type="molecule type" value="Genomic_DNA"/>
</dbReference>
<dbReference type="Gene3D" id="3.40.50.1820">
    <property type="entry name" value="alpha/beta hydrolase"/>
    <property type="match status" value="1"/>
</dbReference>
<keyword evidence="3" id="KW-1185">Reference proteome</keyword>
<dbReference type="AlphaFoldDB" id="A0AB34INU3"/>
<protein>
    <recommendedName>
        <fullName evidence="1">AB hydrolase-1 domain-containing protein</fullName>
    </recommendedName>
</protein>
<organism evidence="2 3">
    <name type="scientific">Prymnesium parvum</name>
    <name type="common">Toxic golden alga</name>
    <dbReference type="NCBI Taxonomy" id="97485"/>
    <lineage>
        <taxon>Eukaryota</taxon>
        <taxon>Haptista</taxon>
        <taxon>Haptophyta</taxon>
        <taxon>Prymnesiophyceae</taxon>
        <taxon>Prymnesiales</taxon>
        <taxon>Prymnesiaceae</taxon>
        <taxon>Prymnesium</taxon>
    </lineage>
</organism>
<gene>
    <name evidence="2" type="ORF">AB1Y20_011411</name>
</gene>
<dbReference type="SUPFAM" id="SSF53474">
    <property type="entry name" value="alpha/beta-Hydrolases"/>
    <property type="match status" value="1"/>
</dbReference>
<proteinExistence type="predicted"/>
<sequence>MSCCAKVIEGFRTFHCTAPLLSCLVRSRQMLTLPLIAASLLGGSVTRRGAVGRLPVSMMISSNAPFVDSLDRKAADTPDRPVLLYLPGIEGSDMSLSRQRDELSRTFDVRWLTVPLEDRTPFDEVVTLVRSAIERTNSSRGVYVVGESFGGVLALSVALGSTGRAPSNLKGLVLINPATAVGKAWPSTLPPLLSALQALPDGISDAAYLALATPILTWMVGDPIRLNTRPEDEELLPPLRLAATLSRMTEQLPQLLQLGSQLPLRTLAFRLPQLIDAAKRTNELPLRKLSLPVDIIASAEDRVLPSVEEAKRLARRLPNANVIQLEGSGHVPLFEGQVSLSEIIRKSALLSRNALRPRDYVAEWTPPSEAELENATKSLANIRKLTSPVFLSTDATGRRVRGLGALPPLGTNPAVKAAADKKQGGHAEGPVLLIGNHQLYGATDIPLVVEQVYQETGTWVRALAHPVAFNSRPDLGPNSNAGTPPRSQFGGAVDFETFGAVPVNPRALFKLMQRGEPTLLYPGGVREAFKSTKKGEKYKLFWPAADESADFARVAARFNATIIPVAAVGAEEGFEMVLDADEALALPYFGQQLQNSAKNTPTGRPGERFVPPVSVPKLPGRYYFLFGAPISTAAVDPNDREACAALYSSVQAALESAIEYLLEKRKSDPYEPLLPRVAAEASWDFERQAPTFSL</sequence>
<feature type="domain" description="AB hydrolase-1" evidence="1">
    <location>
        <begin position="118"/>
        <end position="334"/>
    </location>
</feature>
<dbReference type="InterPro" id="IPR029058">
    <property type="entry name" value="AB_hydrolase_fold"/>
</dbReference>
<dbReference type="InterPro" id="IPR000073">
    <property type="entry name" value="AB_hydrolase_1"/>
</dbReference>
<comment type="caution">
    <text evidence="2">The sequence shown here is derived from an EMBL/GenBank/DDBJ whole genome shotgun (WGS) entry which is preliminary data.</text>
</comment>
<evidence type="ECO:0000259" key="1">
    <source>
        <dbReference type="Pfam" id="PF12697"/>
    </source>
</evidence>